<feature type="transmembrane region" description="Helical" evidence="1">
    <location>
        <begin position="15"/>
        <end position="35"/>
    </location>
</feature>
<dbReference type="Proteomes" id="UP000178774">
    <property type="component" value="Unassembled WGS sequence"/>
</dbReference>
<feature type="transmembrane region" description="Helical" evidence="1">
    <location>
        <begin position="47"/>
        <end position="65"/>
    </location>
</feature>
<reference evidence="2 3" key="1">
    <citation type="journal article" date="2016" name="Nat. Commun.">
        <title>Thousands of microbial genomes shed light on interconnected biogeochemical processes in an aquifer system.</title>
        <authorList>
            <person name="Anantharaman K."/>
            <person name="Brown C.T."/>
            <person name="Hug L.A."/>
            <person name="Sharon I."/>
            <person name="Castelle C.J."/>
            <person name="Probst A.J."/>
            <person name="Thomas B.C."/>
            <person name="Singh A."/>
            <person name="Wilkins M.J."/>
            <person name="Karaoz U."/>
            <person name="Brodie E.L."/>
            <person name="Williams K.H."/>
            <person name="Hubbard S.S."/>
            <person name="Banfield J.F."/>
        </authorList>
    </citation>
    <scope>NUCLEOTIDE SEQUENCE [LARGE SCALE GENOMIC DNA]</scope>
</reference>
<evidence type="ECO:0000313" key="2">
    <source>
        <dbReference type="EMBL" id="OGZ66084.1"/>
    </source>
</evidence>
<keyword evidence="1" id="KW-0812">Transmembrane</keyword>
<comment type="caution">
    <text evidence="2">The sequence shown here is derived from an EMBL/GenBank/DDBJ whole genome shotgun (WGS) entry which is preliminary data.</text>
</comment>
<organism evidence="2 3">
    <name type="scientific">Candidatus Staskawiczbacteria bacterium RIFCSPHIGHO2_01_FULL_41_41</name>
    <dbReference type="NCBI Taxonomy" id="1802203"/>
    <lineage>
        <taxon>Bacteria</taxon>
        <taxon>Candidatus Staskawicziibacteriota</taxon>
    </lineage>
</organism>
<dbReference type="AlphaFoldDB" id="A0A1G2HU96"/>
<name>A0A1G2HU96_9BACT</name>
<dbReference type="EMBL" id="MHOP01000010">
    <property type="protein sequence ID" value="OGZ66084.1"/>
    <property type="molecule type" value="Genomic_DNA"/>
</dbReference>
<feature type="transmembrane region" description="Helical" evidence="1">
    <location>
        <begin position="77"/>
        <end position="95"/>
    </location>
</feature>
<protein>
    <submittedName>
        <fullName evidence="2">Uncharacterized protein</fullName>
    </submittedName>
</protein>
<feature type="transmembrane region" description="Helical" evidence="1">
    <location>
        <begin position="101"/>
        <end position="124"/>
    </location>
</feature>
<gene>
    <name evidence="2" type="ORF">A2822_04880</name>
</gene>
<sequence length="137" mass="15339">MIDWSQKISWPKNKYLALGIVFILLYVAHYISFTFTYMHGPRWSDSTPSLIFIGAAYILLGLNMLQENKLINIAYKSAVVFAVLYGIVFIIPGMAMLGLVLFPVIIIAQWLTILMLIIGGAIALTRKLSSSNQVNQL</sequence>
<evidence type="ECO:0000256" key="1">
    <source>
        <dbReference type="SAM" id="Phobius"/>
    </source>
</evidence>
<accession>A0A1G2HU96</accession>
<keyword evidence="1" id="KW-0472">Membrane</keyword>
<proteinExistence type="predicted"/>
<evidence type="ECO:0000313" key="3">
    <source>
        <dbReference type="Proteomes" id="UP000178774"/>
    </source>
</evidence>
<keyword evidence="1" id="KW-1133">Transmembrane helix</keyword>